<feature type="compositionally biased region" description="Low complexity" evidence="1">
    <location>
        <begin position="178"/>
        <end position="193"/>
    </location>
</feature>
<keyword evidence="2" id="KW-0812">Transmembrane</keyword>
<keyword evidence="4" id="KW-1185">Reference proteome</keyword>
<evidence type="ECO:0000313" key="4">
    <source>
        <dbReference type="Proteomes" id="UP001521222"/>
    </source>
</evidence>
<dbReference type="EMBL" id="JAKIXB020000037">
    <property type="protein sequence ID" value="KAL1594113.1"/>
    <property type="molecule type" value="Genomic_DNA"/>
</dbReference>
<feature type="transmembrane region" description="Helical" evidence="2">
    <location>
        <begin position="47"/>
        <end position="70"/>
    </location>
</feature>
<comment type="caution">
    <text evidence="3">The sequence shown here is derived from an EMBL/GenBank/DDBJ whole genome shotgun (WGS) entry which is preliminary data.</text>
</comment>
<protein>
    <submittedName>
        <fullName evidence="3">Uncharacterized protein</fullName>
    </submittedName>
</protein>
<evidence type="ECO:0000256" key="2">
    <source>
        <dbReference type="SAM" id="Phobius"/>
    </source>
</evidence>
<keyword evidence="2" id="KW-1133">Transmembrane helix</keyword>
<feature type="region of interest" description="Disordered" evidence="1">
    <location>
        <begin position="90"/>
        <end position="209"/>
    </location>
</feature>
<evidence type="ECO:0000313" key="3">
    <source>
        <dbReference type="EMBL" id="KAL1594113.1"/>
    </source>
</evidence>
<accession>A0ABR3QPN3</accession>
<sequence>MASYHEPVDVPRPKKRVTCGLVILAIFMPWLALYLDGASWTTIGINLAVWFFLFPVGSLASIIHAVICLCRTDKHRKYSKPARRRLRYENHYSASTQVRAQQKAVEAEPSPAPVERLATEPPPAPVMRAVEEESTPVERAPTEPPAAVKSSATSWSTSVSSSDVEKENPAAAAPPPRTATAPLPTTSTAPLSRAATAKKEDDPFKDPDA</sequence>
<reference evidence="3 4" key="1">
    <citation type="submission" date="2024-02" db="EMBL/GenBank/DDBJ databases">
        <title>De novo assembly and annotation of 12 fungi associated with fruit tree decline syndrome in Ontario, Canada.</title>
        <authorList>
            <person name="Sulman M."/>
            <person name="Ellouze W."/>
            <person name="Ilyukhin E."/>
        </authorList>
    </citation>
    <scope>NUCLEOTIDE SEQUENCE [LARGE SCALE GENOMIC DNA]</scope>
    <source>
        <strain evidence="3 4">M97-236</strain>
    </source>
</reference>
<gene>
    <name evidence="3" type="ORF">SLS59_008947</name>
</gene>
<feature type="compositionally biased region" description="Basic and acidic residues" evidence="1">
    <location>
        <begin position="197"/>
        <end position="209"/>
    </location>
</feature>
<dbReference type="Proteomes" id="UP001521222">
    <property type="component" value="Unassembled WGS sequence"/>
</dbReference>
<name>A0ABR3QPN3_9PLEO</name>
<keyword evidence="2" id="KW-0472">Membrane</keyword>
<evidence type="ECO:0000256" key="1">
    <source>
        <dbReference type="SAM" id="MobiDB-lite"/>
    </source>
</evidence>
<feature type="transmembrane region" description="Helical" evidence="2">
    <location>
        <begin position="17"/>
        <end position="35"/>
    </location>
</feature>
<proteinExistence type="predicted"/>
<organism evidence="3 4">
    <name type="scientific">Nothophoma quercina</name>
    <dbReference type="NCBI Taxonomy" id="749835"/>
    <lineage>
        <taxon>Eukaryota</taxon>
        <taxon>Fungi</taxon>
        <taxon>Dikarya</taxon>
        <taxon>Ascomycota</taxon>
        <taxon>Pezizomycotina</taxon>
        <taxon>Dothideomycetes</taxon>
        <taxon>Pleosporomycetidae</taxon>
        <taxon>Pleosporales</taxon>
        <taxon>Pleosporineae</taxon>
        <taxon>Didymellaceae</taxon>
        <taxon>Nothophoma</taxon>
    </lineage>
</organism>
<feature type="compositionally biased region" description="Low complexity" evidence="1">
    <location>
        <begin position="146"/>
        <end position="162"/>
    </location>
</feature>